<keyword evidence="5" id="KW-0597">Phosphoprotein</keyword>
<evidence type="ECO:0000256" key="8">
    <source>
        <dbReference type="ARBA" id="ARBA00022777"/>
    </source>
</evidence>
<evidence type="ECO:0000256" key="3">
    <source>
        <dbReference type="ARBA" id="ARBA00012438"/>
    </source>
</evidence>
<keyword evidence="7" id="KW-0547">Nucleotide-binding</keyword>
<accession>A0ABS6FLL3</accession>
<evidence type="ECO:0000313" key="14">
    <source>
        <dbReference type="EMBL" id="MBU5670065.1"/>
    </source>
</evidence>
<dbReference type="InterPro" id="IPR050398">
    <property type="entry name" value="HssS/ArlS-like"/>
</dbReference>
<feature type="transmembrane region" description="Helical" evidence="12">
    <location>
        <begin position="12"/>
        <end position="31"/>
    </location>
</feature>
<evidence type="ECO:0000256" key="9">
    <source>
        <dbReference type="ARBA" id="ARBA00022840"/>
    </source>
</evidence>
<keyword evidence="12" id="KW-0812">Transmembrane</keyword>
<evidence type="ECO:0000256" key="2">
    <source>
        <dbReference type="ARBA" id="ARBA00004651"/>
    </source>
</evidence>
<dbReference type="GO" id="GO:0016301">
    <property type="term" value="F:kinase activity"/>
    <property type="evidence" value="ECO:0007669"/>
    <property type="project" value="UniProtKB-KW"/>
</dbReference>
<reference evidence="14 15" key="1">
    <citation type="submission" date="2021-06" db="EMBL/GenBank/DDBJ databases">
        <authorList>
            <person name="Sun Q."/>
            <person name="Li D."/>
        </authorList>
    </citation>
    <scope>NUCLEOTIDE SEQUENCE [LARGE SCALE GENOMIC DNA]</scope>
    <source>
        <strain evidence="14 15">MSJ-1</strain>
    </source>
</reference>
<feature type="transmembrane region" description="Helical" evidence="12">
    <location>
        <begin position="77"/>
        <end position="98"/>
    </location>
</feature>
<protein>
    <recommendedName>
        <fullName evidence="3">histidine kinase</fullName>
        <ecNumber evidence="3">2.7.13.3</ecNumber>
    </recommendedName>
</protein>
<keyword evidence="6" id="KW-0808">Transferase</keyword>
<dbReference type="Proteomes" id="UP000783742">
    <property type="component" value="Unassembled WGS sequence"/>
</dbReference>
<gene>
    <name evidence="14" type="ORF">KQI68_09510</name>
</gene>
<evidence type="ECO:0000256" key="4">
    <source>
        <dbReference type="ARBA" id="ARBA00022475"/>
    </source>
</evidence>
<evidence type="ECO:0000256" key="12">
    <source>
        <dbReference type="SAM" id="Phobius"/>
    </source>
</evidence>
<dbReference type="PANTHER" id="PTHR45528:SF1">
    <property type="entry name" value="SENSOR HISTIDINE KINASE CPXA"/>
    <property type="match status" value="1"/>
</dbReference>
<dbReference type="CDD" id="cd00082">
    <property type="entry name" value="HisKA"/>
    <property type="match status" value="1"/>
</dbReference>
<sequence>MNKIKNTIIFKLLFSVILIFVIMTATSNFIIGKYQEKMIFELGEDFVMEKETYGDDENFLVIIEDAKLKSTKEMRNFSLIVITCTIIIGSLIYLYIIWRILKPLQELKNRAMEIDIDNLKSFESIYMEGESVEIEELSRAFQNSIDKIYLGYEREKSLSSSIAHELNTPISIMKSQLDLYKMKSKGDDENLNALLNNFDESIDRISKIIESLLFLNRRENLRLSEFDIADLVDEIVFDLEDMADDKNIEINSNIPSKIIKSNDILLQRILYNIGKNAILYNVCGGSVEFDFNEDDKYYVFQVKDTGIGLSDEDKKKVFELFYRVDPSRNRKTGGYGIGLNLTKNIVKKLEGSIEILDNSPQGSIVKIILPKI</sequence>
<dbReference type="EC" id="2.7.13.3" evidence="3"/>
<dbReference type="InterPro" id="IPR003661">
    <property type="entry name" value="HisK_dim/P_dom"/>
</dbReference>
<keyword evidence="12" id="KW-1133">Transmembrane helix</keyword>
<dbReference type="SMART" id="SM00387">
    <property type="entry name" value="HATPase_c"/>
    <property type="match status" value="1"/>
</dbReference>
<name>A0ABS6FLL3_9FIRM</name>
<dbReference type="PROSITE" id="PS50109">
    <property type="entry name" value="HIS_KIN"/>
    <property type="match status" value="1"/>
</dbReference>
<evidence type="ECO:0000256" key="5">
    <source>
        <dbReference type="ARBA" id="ARBA00022553"/>
    </source>
</evidence>
<keyword evidence="9" id="KW-0067">ATP-binding</keyword>
<keyword evidence="10" id="KW-0902">Two-component regulatory system</keyword>
<dbReference type="RefSeq" id="WP_216549886.1">
    <property type="nucleotide sequence ID" value="NZ_JAHLQO010000006.1"/>
</dbReference>
<dbReference type="EMBL" id="JAHLQO010000006">
    <property type="protein sequence ID" value="MBU5670065.1"/>
    <property type="molecule type" value="Genomic_DNA"/>
</dbReference>
<evidence type="ECO:0000256" key="6">
    <source>
        <dbReference type="ARBA" id="ARBA00022679"/>
    </source>
</evidence>
<keyword evidence="15" id="KW-1185">Reference proteome</keyword>
<dbReference type="InterPro" id="IPR003594">
    <property type="entry name" value="HATPase_dom"/>
</dbReference>
<keyword evidence="4" id="KW-1003">Cell membrane</keyword>
<dbReference type="Pfam" id="PF02518">
    <property type="entry name" value="HATPase_c"/>
    <property type="match status" value="1"/>
</dbReference>
<keyword evidence="11 12" id="KW-0472">Membrane</keyword>
<dbReference type="InterPro" id="IPR005467">
    <property type="entry name" value="His_kinase_dom"/>
</dbReference>
<evidence type="ECO:0000256" key="1">
    <source>
        <dbReference type="ARBA" id="ARBA00000085"/>
    </source>
</evidence>
<comment type="caution">
    <text evidence="14">The sequence shown here is derived from an EMBL/GenBank/DDBJ whole genome shotgun (WGS) entry which is preliminary data.</text>
</comment>
<dbReference type="Pfam" id="PF00512">
    <property type="entry name" value="HisKA"/>
    <property type="match status" value="1"/>
</dbReference>
<comment type="subcellular location">
    <subcellularLocation>
        <location evidence="2">Cell membrane</location>
        <topology evidence="2">Multi-pass membrane protein</topology>
    </subcellularLocation>
</comment>
<feature type="domain" description="Histidine kinase" evidence="13">
    <location>
        <begin position="161"/>
        <end position="372"/>
    </location>
</feature>
<evidence type="ECO:0000256" key="7">
    <source>
        <dbReference type="ARBA" id="ARBA00022741"/>
    </source>
</evidence>
<evidence type="ECO:0000256" key="11">
    <source>
        <dbReference type="ARBA" id="ARBA00023136"/>
    </source>
</evidence>
<dbReference type="PANTHER" id="PTHR45528">
    <property type="entry name" value="SENSOR HISTIDINE KINASE CPXA"/>
    <property type="match status" value="1"/>
</dbReference>
<evidence type="ECO:0000256" key="10">
    <source>
        <dbReference type="ARBA" id="ARBA00023012"/>
    </source>
</evidence>
<proteinExistence type="predicted"/>
<dbReference type="SMART" id="SM00388">
    <property type="entry name" value="HisKA"/>
    <property type="match status" value="1"/>
</dbReference>
<organism evidence="14 15">
    <name type="scientific">Peptoniphilus ovalis</name>
    <dbReference type="NCBI Taxonomy" id="2841503"/>
    <lineage>
        <taxon>Bacteria</taxon>
        <taxon>Bacillati</taxon>
        <taxon>Bacillota</taxon>
        <taxon>Tissierellia</taxon>
        <taxon>Tissierellales</taxon>
        <taxon>Peptoniphilaceae</taxon>
        <taxon>Peptoniphilus</taxon>
    </lineage>
</organism>
<evidence type="ECO:0000259" key="13">
    <source>
        <dbReference type="PROSITE" id="PS50109"/>
    </source>
</evidence>
<evidence type="ECO:0000313" key="15">
    <source>
        <dbReference type="Proteomes" id="UP000783742"/>
    </source>
</evidence>
<comment type="catalytic activity">
    <reaction evidence="1">
        <text>ATP + protein L-histidine = ADP + protein N-phospho-L-histidine.</text>
        <dbReference type="EC" id="2.7.13.3"/>
    </reaction>
</comment>
<keyword evidence="8 14" id="KW-0418">Kinase</keyword>